<dbReference type="Pfam" id="PF00425">
    <property type="entry name" value="Chorismate_bind"/>
    <property type="match status" value="1"/>
</dbReference>
<keyword evidence="3" id="KW-1185">Reference proteome</keyword>
<sequence>MSVFGEFCDLMDQYGASGIPFIFAVDYKCLKPLIWKAGEVPPDVSYNFGGFSNCSDDDNTGMAAAGFLKHPLSFECYEKSFSLVKKNIGRGESFLVNLSAPTPVETELSFPEIFARSRARYRFRLADEFVCFSPETFVKIRDGIIATNPMKGTIDAGMPGAAQLVLDNPKEAAEHATIVDLLRNDLSRVAEKVWVERYRYLDTIRTSDKTLLQVSSEIQGVLRSELRRSFGTVLSEMLPAGSVTGAPKVRTCQIIEEAEGYERGYYTGVMGYFDGECFDSAVMIRFIERGASGLIFKSGGGITANSDARSEYLELIDKVYLPIPASPAES</sequence>
<proteinExistence type="predicted"/>
<evidence type="ECO:0000313" key="2">
    <source>
        <dbReference type="EMBL" id="GAA4434799.1"/>
    </source>
</evidence>
<dbReference type="SUPFAM" id="SSF56322">
    <property type="entry name" value="ADC synthase"/>
    <property type="match status" value="1"/>
</dbReference>
<dbReference type="PANTHER" id="PTHR11236">
    <property type="entry name" value="AMINOBENZOATE/ANTHRANILATE SYNTHASE"/>
    <property type="match status" value="1"/>
</dbReference>
<dbReference type="Proteomes" id="UP001501508">
    <property type="component" value="Unassembled WGS sequence"/>
</dbReference>
<dbReference type="InterPro" id="IPR005801">
    <property type="entry name" value="ADC_synthase"/>
</dbReference>
<dbReference type="InterPro" id="IPR019999">
    <property type="entry name" value="Anth_synth_I-like"/>
</dbReference>
<organism evidence="2 3">
    <name type="scientific">Ravibacter arvi</name>
    <dbReference type="NCBI Taxonomy" id="2051041"/>
    <lineage>
        <taxon>Bacteria</taxon>
        <taxon>Pseudomonadati</taxon>
        <taxon>Bacteroidota</taxon>
        <taxon>Cytophagia</taxon>
        <taxon>Cytophagales</taxon>
        <taxon>Spirosomataceae</taxon>
        <taxon>Ravibacter</taxon>
    </lineage>
</organism>
<name>A0ABP8LUH7_9BACT</name>
<feature type="domain" description="Chorismate-utilising enzyme C-terminal" evidence="1">
    <location>
        <begin position="75"/>
        <end position="318"/>
    </location>
</feature>
<gene>
    <name evidence="2" type="ORF">GCM10023091_10240</name>
</gene>
<dbReference type="PRINTS" id="PR00095">
    <property type="entry name" value="ANTSNTHASEI"/>
</dbReference>
<comment type="caution">
    <text evidence="2">The sequence shown here is derived from an EMBL/GenBank/DDBJ whole genome shotgun (WGS) entry which is preliminary data.</text>
</comment>
<protein>
    <submittedName>
        <fullName evidence="2">Aminodeoxychorismate synthase component I</fullName>
    </submittedName>
</protein>
<dbReference type="EMBL" id="BAABEY010000011">
    <property type="protein sequence ID" value="GAA4434799.1"/>
    <property type="molecule type" value="Genomic_DNA"/>
</dbReference>
<dbReference type="Gene3D" id="3.60.120.10">
    <property type="entry name" value="Anthranilate synthase"/>
    <property type="match status" value="1"/>
</dbReference>
<accession>A0ABP8LUH7</accession>
<dbReference type="InterPro" id="IPR015890">
    <property type="entry name" value="Chorismate_C"/>
</dbReference>
<dbReference type="PANTHER" id="PTHR11236:SF50">
    <property type="entry name" value="AMINODEOXYCHORISMATE SYNTHASE COMPONENT 1"/>
    <property type="match status" value="1"/>
</dbReference>
<evidence type="ECO:0000259" key="1">
    <source>
        <dbReference type="Pfam" id="PF00425"/>
    </source>
</evidence>
<reference evidence="3" key="1">
    <citation type="journal article" date="2019" name="Int. J. Syst. Evol. Microbiol.">
        <title>The Global Catalogue of Microorganisms (GCM) 10K type strain sequencing project: providing services to taxonomists for standard genome sequencing and annotation.</title>
        <authorList>
            <consortium name="The Broad Institute Genomics Platform"/>
            <consortium name="The Broad Institute Genome Sequencing Center for Infectious Disease"/>
            <person name="Wu L."/>
            <person name="Ma J."/>
        </authorList>
    </citation>
    <scope>NUCLEOTIDE SEQUENCE [LARGE SCALE GENOMIC DNA]</scope>
    <source>
        <strain evidence="3">JCM 31920</strain>
    </source>
</reference>
<dbReference type="NCBIfam" id="NF005486">
    <property type="entry name" value="PRK07093.1"/>
    <property type="match status" value="1"/>
</dbReference>
<evidence type="ECO:0000313" key="3">
    <source>
        <dbReference type="Proteomes" id="UP001501508"/>
    </source>
</evidence>